<sequence length="136" mass="15578">MTYKIYIGVVTIIEEEINIEKRKKNKKFLVAVATKDDRIINQHFGHATRFGIYEYNNGSIQEIEKVEVSSFCNGPGECDDAEKKLRAILRAIDKCKFVMIMRIGNHPKSVLEEEGKIVIETYGLIEEEIEKVALSI</sequence>
<evidence type="ECO:0000313" key="3">
    <source>
        <dbReference type="Proteomes" id="UP000440004"/>
    </source>
</evidence>
<reference evidence="2 3" key="1">
    <citation type="submission" date="2019-10" db="EMBL/GenBank/DDBJ databases">
        <title>Alkalibaculum tamaniensis sp.nov., a new alkaliphilic acetogen, isolated on methoxylated aromatics from a mud volcano.</title>
        <authorList>
            <person name="Khomyakova M.A."/>
            <person name="Merkel A.Y."/>
            <person name="Bonch-Osmolovskaya E.A."/>
            <person name="Slobodkin A.I."/>
        </authorList>
    </citation>
    <scope>NUCLEOTIDE SEQUENCE [LARGE SCALE GENOMIC DNA]</scope>
    <source>
        <strain evidence="2 3">M08DMB</strain>
    </source>
</reference>
<dbReference type="InterPro" id="IPR036105">
    <property type="entry name" value="DiNase_FeMo-co_biosyn_sf"/>
</dbReference>
<dbReference type="Gene3D" id="3.30.420.130">
    <property type="entry name" value="Dinitrogenase iron-molybdenum cofactor biosynthesis domain"/>
    <property type="match status" value="1"/>
</dbReference>
<evidence type="ECO:0000313" key="2">
    <source>
        <dbReference type="EMBL" id="MPW25762.1"/>
    </source>
</evidence>
<dbReference type="SUPFAM" id="SSF53146">
    <property type="entry name" value="Nitrogenase accessory factor-like"/>
    <property type="match status" value="1"/>
</dbReference>
<feature type="domain" description="Dinitrogenase iron-molybdenum cofactor biosynthesis" evidence="1">
    <location>
        <begin position="37"/>
        <end position="132"/>
    </location>
</feature>
<dbReference type="Pfam" id="PF02579">
    <property type="entry name" value="Nitro_FeMo-Co"/>
    <property type="match status" value="1"/>
</dbReference>
<comment type="caution">
    <text evidence="2">The sequence shown here is derived from an EMBL/GenBank/DDBJ whole genome shotgun (WGS) entry which is preliminary data.</text>
</comment>
<name>A0A6A7K8N9_9FIRM</name>
<accession>A0A6A7K8N9</accession>
<gene>
    <name evidence="2" type="ORF">GC105_08160</name>
</gene>
<dbReference type="AlphaFoldDB" id="A0A6A7K8N9"/>
<dbReference type="InterPro" id="IPR051840">
    <property type="entry name" value="NifX/NifY_domain"/>
</dbReference>
<protein>
    <recommendedName>
        <fullName evidence="1">Dinitrogenase iron-molybdenum cofactor biosynthesis domain-containing protein</fullName>
    </recommendedName>
</protein>
<dbReference type="PANTHER" id="PTHR33937">
    <property type="entry name" value="IRON-MOLYBDENUM PROTEIN-RELATED-RELATED"/>
    <property type="match status" value="1"/>
</dbReference>
<dbReference type="EMBL" id="WHNX01000010">
    <property type="protein sequence ID" value="MPW25762.1"/>
    <property type="molecule type" value="Genomic_DNA"/>
</dbReference>
<dbReference type="Proteomes" id="UP000440004">
    <property type="component" value="Unassembled WGS sequence"/>
</dbReference>
<evidence type="ECO:0000259" key="1">
    <source>
        <dbReference type="Pfam" id="PF02579"/>
    </source>
</evidence>
<dbReference type="InterPro" id="IPR003731">
    <property type="entry name" value="Di-Nase_FeMo-co_biosynth"/>
</dbReference>
<organism evidence="2 3">
    <name type="scientific">Alkalibaculum sporogenes</name>
    <dbReference type="NCBI Taxonomy" id="2655001"/>
    <lineage>
        <taxon>Bacteria</taxon>
        <taxon>Bacillati</taxon>
        <taxon>Bacillota</taxon>
        <taxon>Clostridia</taxon>
        <taxon>Eubacteriales</taxon>
        <taxon>Eubacteriaceae</taxon>
        <taxon>Alkalibaculum</taxon>
    </lineage>
</organism>
<keyword evidence="3" id="KW-1185">Reference proteome</keyword>
<proteinExistence type="predicted"/>
<dbReference type="PANTHER" id="PTHR33937:SF2">
    <property type="entry name" value="DINITROGENASE IRON-MOLYBDENUM COFACTOR BIOSYNTHESIS DOMAIN-CONTAINING PROTEIN"/>
    <property type="match status" value="1"/>
</dbReference>